<accession>A0A1G2P3Z4</accession>
<reference evidence="2 3" key="1">
    <citation type="journal article" date="2016" name="Nat. Commun.">
        <title>Thousands of microbial genomes shed light on interconnected biogeochemical processes in an aquifer system.</title>
        <authorList>
            <person name="Anantharaman K."/>
            <person name="Brown C.T."/>
            <person name="Hug L.A."/>
            <person name="Sharon I."/>
            <person name="Castelle C.J."/>
            <person name="Probst A.J."/>
            <person name="Thomas B.C."/>
            <person name="Singh A."/>
            <person name="Wilkins M.J."/>
            <person name="Karaoz U."/>
            <person name="Brodie E.L."/>
            <person name="Williams K.H."/>
            <person name="Hubbard S.S."/>
            <person name="Banfield J.F."/>
        </authorList>
    </citation>
    <scope>NUCLEOTIDE SEQUENCE [LARGE SCALE GENOMIC DNA]</scope>
</reference>
<gene>
    <name evidence="2" type="ORF">A3G52_01445</name>
</gene>
<dbReference type="Proteomes" id="UP000177269">
    <property type="component" value="Unassembled WGS sequence"/>
</dbReference>
<comment type="caution">
    <text evidence="2">The sequence shown here is derived from an EMBL/GenBank/DDBJ whole genome shotgun (WGS) entry which is preliminary data.</text>
</comment>
<evidence type="ECO:0008006" key="4">
    <source>
        <dbReference type="Google" id="ProtNLM"/>
    </source>
</evidence>
<dbReference type="EMBL" id="MHSK01000014">
    <property type="protein sequence ID" value="OHA42352.1"/>
    <property type="molecule type" value="Genomic_DNA"/>
</dbReference>
<keyword evidence="1" id="KW-0812">Transmembrane</keyword>
<name>A0A1G2P3Z4_9BACT</name>
<sequence length="275" mass="31565">MFKKSNLRSKKFARRRKRILLLRMGSLLIVFASAVWLVSYLSSLDKVTISRIGVEGNLALDKSEISEDAYSELEGRYLGILSKKNVLIFPKENIEKKLKEKWKRIDEVKIERSSLTSIAVKITEKKPEYLWCGGEENAPSGGRECFFMDRDGYIFSKAPQFSDSVFFKLFSNINKESPIGEYFADNTDFTNISALISLMVRDGIGATKLVRKDNGEYELYLGDGSRVFLNIDSDYKDAYENLRVFLESDIYLAIDKASSPIDYIDLRYGNKVFYK</sequence>
<organism evidence="2 3">
    <name type="scientific">Candidatus Taylorbacteria bacterium RIFCSPLOWO2_12_FULL_43_20</name>
    <dbReference type="NCBI Taxonomy" id="1802332"/>
    <lineage>
        <taxon>Bacteria</taxon>
        <taxon>Candidatus Tayloriibacteriota</taxon>
    </lineage>
</organism>
<keyword evidence="1" id="KW-0472">Membrane</keyword>
<evidence type="ECO:0000313" key="3">
    <source>
        <dbReference type="Proteomes" id="UP000177269"/>
    </source>
</evidence>
<keyword evidence="1" id="KW-1133">Transmembrane helix</keyword>
<evidence type="ECO:0000313" key="2">
    <source>
        <dbReference type="EMBL" id="OHA42352.1"/>
    </source>
</evidence>
<protein>
    <recommendedName>
        <fullName evidence="4">POTRA domain-containing protein</fullName>
    </recommendedName>
</protein>
<feature type="transmembrane region" description="Helical" evidence="1">
    <location>
        <begin position="20"/>
        <end position="41"/>
    </location>
</feature>
<evidence type="ECO:0000256" key="1">
    <source>
        <dbReference type="SAM" id="Phobius"/>
    </source>
</evidence>
<proteinExistence type="predicted"/>
<dbReference type="AlphaFoldDB" id="A0A1G2P3Z4"/>